<organism evidence="1 2">
    <name type="scientific">Cohnella rhizosphaerae</name>
    <dbReference type="NCBI Taxonomy" id="1457232"/>
    <lineage>
        <taxon>Bacteria</taxon>
        <taxon>Bacillati</taxon>
        <taxon>Bacillota</taxon>
        <taxon>Bacilli</taxon>
        <taxon>Bacillales</taxon>
        <taxon>Paenibacillaceae</taxon>
        <taxon>Cohnella</taxon>
    </lineage>
</organism>
<keyword evidence="2" id="KW-1185">Reference proteome</keyword>
<name>A0A9X4L172_9BACL</name>
<dbReference type="AlphaFoldDB" id="A0A9X4L172"/>
<dbReference type="EMBL" id="JAPDIA010000009">
    <property type="protein sequence ID" value="MDG0814328.1"/>
    <property type="molecule type" value="Genomic_DNA"/>
</dbReference>
<accession>A0A9X4L172</accession>
<comment type="caution">
    <text evidence="1">The sequence shown here is derived from an EMBL/GenBank/DDBJ whole genome shotgun (WGS) entry which is preliminary data.</text>
</comment>
<reference evidence="1" key="1">
    <citation type="submission" date="2022-10" db="EMBL/GenBank/DDBJ databases">
        <title>Comparative genomic analysis of Cohnella hashimotonis sp. nov., isolated from the International Space Station.</title>
        <authorList>
            <person name="Simpson A."/>
            <person name="Venkateswaran K."/>
        </authorList>
    </citation>
    <scope>NUCLEOTIDE SEQUENCE</scope>
    <source>
        <strain evidence="1">DSM 28161</strain>
    </source>
</reference>
<dbReference type="Proteomes" id="UP001153404">
    <property type="component" value="Unassembled WGS sequence"/>
</dbReference>
<sequence length="190" mass="20041">MLTELPDWLTGEWTVKWAVSAVGSAAREAPGGDRDSGADGAAPPVVWREAKGAPGASRVSLGEAATLTLAVRSEARDAADAGIDAEELELATLDIELAPAADETLPLAGWQLLLPVAAPLACVWKPHLSPEDGMAIGDKAFRSPAIVLEDEKRMTALLPDLDSVGGERLAAAYLRLYGGRPYAHVRRLRL</sequence>
<evidence type="ECO:0000313" key="2">
    <source>
        <dbReference type="Proteomes" id="UP001153404"/>
    </source>
</evidence>
<protein>
    <submittedName>
        <fullName evidence="1">Uncharacterized protein</fullName>
    </submittedName>
</protein>
<gene>
    <name evidence="1" type="ORF">OMP40_37410</name>
</gene>
<evidence type="ECO:0000313" key="1">
    <source>
        <dbReference type="EMBL" id="MDG0814328.1"/>
    </source>
</evidence>
<proteinExistence type="predicted"/>